<protein>
    <submittedName>
        <fullName evidence="3">Uncharacterized protein</fullName>
    </submittedName>
</protein>
<gene>
    <name evidence="3" type="ORF">GCM10009560_48030</name>
</gene>
<evidence type="ECO:0000313" key="3">
    <source>
        <dbReference type="EMBL" id="GAA0938227.1"/>
    </source>
</evidence>
<keyword evidence="4" id="KW-1185">Reference proteome</keyword>
<proteinExistence type="predicted"/>
<dbReference type="InterPro" id="IPR023347">
    <property type="entry name" value="Lysozyme_dom_sf"/>
</dbReference>
<evidence type="ECO:0000256" key="1">
    <source>
        <dbReference type="ARBA" id="ARBA00022529"/>
    </source>
</evidence>
<dbReference type="Gene3D" id="1.10.530.40">
    <property type="match status" value="1"/>
</dbReference>
<evidence type="ECO:0000313" key="4">
    <source>
        <dbReference type="Proteomes" id="UP001501578"/>
    </source>
</evidence>
<evidence type="ECO:0000256" key="2">
    <source>
        <dbReference type="ARBA" id="ARBA00022638"/>
    </source>
</evidence>
<dbReference type="EMBL" id="BAAAHQ010000024">
    <property type="protein sequence ID" value="GAA0938227.1"/>
    <property type="molecule type" value="Genomic_DNA"/>
</dbReference>
<sequence length="222" mass="24334">MWDSVRSNWEPFNEPLESREHNMYLDTKGFVSTGVGNLIDATAKPLTPPTPDERARSLAMAGELDWLNADGSEASSDQVAAEWDLVKSRMDLAPRGGGVFRGLTTLRISDDEIDRFVGKKLDQFEAFLKNRSEFADFDNWPADAQLGLLSMAWGMGPAFQFPRFQALAAAGDFDAAAGECRFNPEIGTIVTRNNLDQQCFHNAAQVVNQGLDRSALLTTAGG</sequence>
<name>A0ABN1Q6H8_9ACTN</name>
<organism evidence="3 4">
    <name type="scientific">Nonomuraea longicatena</name>
    <dbReference type="NCBI Taxonomy" id="83682"/>
    <lineage>
        <taxon>Bacteria</taxon>
        <taxon>Bacillati</taxon>
        <taxon>Actinomycetota</taxon>
        <taxon>Actinomycetes</taxon>
        <taxon>Streptosporangiales</taxon>
        <taxon>Streptosporangiaceae</taxon>
        <taxon>Nonomuraea</taxon>
    </lineage>
</organism>
<accession>A0ABN1Q6H8</accession>
<dbReference type="InterPro" id="IPR023346">
    <property type="entry name" value="Lysozyme-like_dom_sf"/>
</dbReference>
<reference evidence="3 4" key="1">
    <citation type="journal article" date="2019" name="Int. J. Syst. Evol. Microbiol.">
        <title>The Global Catalogue of Microorganisms (GCM) 10K type strain sequencing project: providing services to taxonomists for standard genome sequencing and annotation.</title>
        <authorList>
            <consortium name="The Broad Institute Genomics Platform"/>
            <consortium name="The Broad Institute Genome Sequencing Center for Infectious Disease"/>
            <person name="Wu L."/>
            <person name="Ma J."/>
        </authorList>
    </citation>
    <scope>NUCLEOTIDE SEQUENCE [LARGE SCALE GENOMIC DNA]</scope>
    <source>
        <strain evidence="3 4">JCM 11136</strain>
    </source>
</reference>
<dbReference type="Proteomes" id="UP001501578">
    <property type="component" value="Unassembled WGS sequence"/>
</dbReference>
<dbReference type="SUPFAM" id="SSF53955">
    <property type="entry name" value="Lysozyme-like"/>
    <property type="match status" value="1"/>
</dbReference>
<keyword evidence="1" id="KW-0929">Antimicrobial</keyword>
<keyword evidence="2" id="KW-0081">Bacteriolytic enzyme</keyword>
<comment type="caution">
    <text evidence="3">The sequence shown here is derived from an EMBL/GenBank/DDBJ whole genome shotgun (WGS) entry which is preliminary data.</text>
</comment>
<dbReference type="RefSeq" id="WP_343952230.1">
    <property type="nucleotide sequence ID" value="NZ_BAAAHQ010000024.1"/>
</dbReference>